<name>A0A5C1AQ75_9BACT</name>
<dbReference type="Proteomes" id="UP000324974">
    <property type="component" value="Chromosome"/>
</dbReference>
<reference evidence="2" key="1">
    <citation type="submission" date="2019-08" db="EMBL/GenBank/DDBJ databases">
        <title>Limnoglobus roseus gen. nov., sp. nov., a novel freshwater planctomycete with a giant genome from the family Gemmataceae.</title>
        <authorList>
            <person name="Kulichevskaya I.S."/>
            <person name="Naumoff D.G."/>
            <person name="Miroshnikov K."/>
            <person name="Ivanova A."/>
            <person name="Philippov D.A."/>
            <person name="Hakobyan A."/>
            <person name="Rijpstra I.C."/>
            <person name="Sinninghe Damste J.S."/>
            <person name="Liesack W."/>
            <person name="Dedysh S.N."/>
        </authorList>
    </citation>
    <scope>NUCLEOTIDE SEQUENCE [LARGE SCALE GENOMIC DNA]</scope>
    <source>
        <strain evidence="2">PX52</strain>
    </source>
</reference>
<organism evidence="1 2">
    <name type="scientific">Limnoglobus roseus</name>
    <dbReference type="NCBI Taxonomy" id="2598579"/>
    <lineage>
        <taxon>Bacteria</taxon>
        <taxon>Pseudomonadati</taxon>
        <taxon>Planctomycetota</taxon>
        <taxon>Planctomycetia</taxon>
        <taxon>Gemmatales</taxon>
        <taxon>Gemmataceae</taxon>
        <taxon>Limnoglobus</taxon>
    </lineage>
</organism>
<dbReference type="AlphaFoldDB" id="A0A5C1AQ75"/>
<dbReference type="EMBL" id="CP042425">
    <property type="protein sequence ID" value="QEL19324.1"/>
    <property type="molecule type" value="Genomic_DNA"/>
</dbReference>
<proteinExistence type="predicted"/>
<accession>A0A5C1AQ75</accession>
<sequence>MKPLSEVLKDIPATLLQQDTRLPTQQLGLTSIAGKATTPYQTNHLDSMAQETGYPLTVETQQPVQETREWPSSKSETDWRCRPINQTLQGQNELTTMLFQTYASQKSYGDKAEMMEFKDSMFQLVLGKYQFADVKQAFIDHVSRKADLPTPSDIVNIIDPPKEKLSQAVYIDIKRRMAMPNEYVPDYEKKYCREFEAQELAKIGD</sequence>
<keyword evidence="2" id="KW-1185">Reference proteome</keyword>
<dbReference type="KEGG" id="lrs:PX52LOC_06392"/>
<evidence type="ECO:0000313" key="2">
    <source>
        <dbReference type="Proteomes" id="UP000324974"/>
    </source>
</evidence>
<protein>
    <submittedName>
        <fullName evidence="1">Uncharacterized protein</fullName>
    </submittedName>
</protein>
<evidence type="ECO:0000313" key="1">
    <source>
        <dbReference type="EMBL" id="QEL19324.1"/>
    </source>
</evidence>
<gene>
    <name evidence="1" type="ORF">PX52LOC_06392</name>
</gene>